<protein>
    <submittedName>
        <fullName evidence="1">Uncharacterized protein</fullName>
    </submittedName>
</protein>
<dbReference type="AlphaFoldDB" id="A0A0F8WB34"/>
<sequence length="66" mass="7687">MTPTDKFVEAMRWIEGYSSTNRTAVIQASEAFADAECGERHYRPARDAWDHDHKECRTALLKRVME</sequence>
<reference evidence="1" key="1">
    <citation type="journal article" date="2015" name="Nature">
        <title>Complex archaea that bridge the gap between prokaryotes and eukaryotes.</title>
        <authorList>
            <person name="Spang A."/>
            <person name="Saw J.H."/>
            <person name="Jorgensen S.L."/>
            <person name="Zaremba-Niedzwiedzka K."/>
            <person name="Martijn J."/>
            <person name="Lind A.E."/>
            <person name="van Eijk R."/>
            <person name="Schleper C."/>
            <person name="Guy L."/>
            <person name="Ettema T.J."/>
        </authorList>
    </citation>
    <scope>NUCLEOTIDE SEQUENCE</scope>
</reference>
<dbReference type="EMBL" id="LAZR01066213">
    <property type="protein sequence ID" value="KKK54022.1"/>
    <property type="molecule type" value="Genomic_DNA"/>
</dbReference>
<organism evidence="1">
    <name type="scientific">marine sediment metagenome</name>
    <dbReference type="NCBI Taxonomy" id="412755"/>
    <lineage>
        <taxon>unclassified sequences</taxon>
        <taxon>metagenomes</taxon>
        <taxon>ecological metagenomes</taxon>
    </lineage>
</organism>
<proteinExistence type="predicted"/>
<comment type="caution">
    <text evidence="1">The sequence shown here is derived from an EMBL/GenBank/DDBJ whole genome shotgun (WGS) entry which is preliminary data.</text>
</comment>
<name>A0A0F8WB34_9ZZZZ</name>
<accession>A0A0F8WB34</accession>
<gene>
    <name evidence="1" type="ORF">LCGC14_3088950</name>
</gene>
<evidence type="ECO:0000313" key="1">
    <source>
        <dbReference type="EMBL" id="KKK54022.1"/>
    </source>
</evidence>